<evidence type="ECO:0000256" key="2">
    <source>
        <dbReference type="SAM" id="Phobius"/>
    </source>
</evidence>
<evidence type="ECO:0000313" key="3">
    <source>
        <dbReference type="EMBL" id="CAB3832289.1"/>
    </source>
</evidence>
<feature type="transmembrane region" description="Helical" evidence="2">
    <location>
        <begin position="167"/>
        <end position="185"/>
    </location>
</feature>
<feature type="compositionally biased region" description="Low complexity" evidence="1">
    <location>
        <begin position="8"/>
        <end position="21"/>
    </location>
</feature>
<dbReference type="Proteomes" id="UP000494272">
    <property type="component" value="Unassembled WGS sequence"/>
</dbReference>
<proteinExistence type="predicted"/>
<sequence>MTEKSKTWRSSTTTRSWSMSSGASGDPQDAFGGLRGVRHDTEEALTEQWRYVGADGDGRFEVEIKNGAVTVNGRRYDSMDEVPRADRDRIKAVREGLNDSGLWDALREAGVDIGGLAGPDARHADAKPEFIIETDIPDVRSAAPTAAPGPSVVDASAPGAVPRQGGGLRRIVLAAVAVGLAWWILRLTGAA</sequence>
<gene>
    <name evidence="3" type="ORF">LMG26841_01030</name>
</gene>
<keyword evidence="2" id="KW-1133">Transmembrane helix</keyword>
<dbReference type="RefSeq" id="WP_116792423.1">
    <property type="nucleotide sequence ID" value="NZ_CADIKW010000001.1"/>
</dbReference>
<accession>A0A6S7C6F4</accession>
<dbReference type="GeneID" id="94354576"/>
<keyword evidence="2" id="KW-0472">Membrane</keyword>
<keyword evidence="4" id="KW-1185">Reference proteome</keyword>
<reference evidence="3 4" key="1">
    <citation type="submission" date="2020-04" db="EMBL/GenBank/DDBJ databases">
        <authorList>
            <person name="De Canck E."/>
        </authorList>
    </citation>
    <scope>NUCLEOTIDE SEQUENCE [LARGE SCALE GENOMIC DNA]</scope>
    <source>
        <strain evidence="3 4">LMG 26841</strain>
    </source>
</reference>
<name>A0A6S7C6F4_9BURK</name>
<organism evidence="3 4">
    <name type="scientific">Achromobacter dolens</name>
    <dbReference type="NCBI Taxonomy" id="1287738"/>
    <lineage>
        <taxon>Bacteria</taxon>
        <taxon>Pseudomonadati</taxon>
        <taxon>Pseudomonadota</taxon>
        <taxon>Betaproteobacteria</taxon>
        <taxon>Burkholderiales</taxon>
        <taxon>Alcaligenaceae</taxon>
        <taxon>Achromobacter</taxon>
    </lineage>
</organism>
<dbReference type="AlphaFoldDB" id="A0A6S7C6F4"/>
<dbReference type="EMBL" id="CADIKW010000001">
    <property type="protein sequence ID" value="CAB3832289.1"/>
    <property type="molecule type" value="Genomic_DNA"/>
</dbReference>
<evidence type="ECO:0000313" key="4">
    <source>
        <dbReference type="Proteomes" id="UP000494272"/>
    </source>
</evidence>
<protein>
    <submittedName>
        <fullName evidence="3">Uncharacterized protein</fullName>
    </submittedName>
</protein>
<evidence type="ECO:0000256" key="1">
    <source>
        <dbReference type="SAM" id="MobiDB-lite"/>
    </source>
</evidence>
<feature type="region of interest" description="Disordered" evidence="1">
    <location>
        <begin position="1"/>
        <end position="37"/>
    </location>
</feature>
<keyword evidence="2" id="KW-0812">Transmembrane</keyword>